<dbReference type="Pfam" id="PF05936">
    <property type="entry name" value="T6SS_VasE"/>
    <property type="match status" value="1"/>
</dbReference>
<dbReference type="EMBL" id="FXAM01000001">
    <property type="protein sequence ID" value="SMF94694.1"/>
    <property type="molecule type" value="Genomic_DNA"/>
</dbReference>
<dbReference type="NCBIfam" id="TIGR03353">
    <property type="entry name" value="VI_chp_4"/>
    <property type="match status" value="1"/>
</dbReference>
<evidence type="ECO:0000313" key="2">
    <source>
        <dbReference type="Proteomes" id="UP000192923"/>
    </source>
</evidence>
<accession>A0A1Y6D2U2</accession>
<dbReference type="PANTHER" id="PTHR35566">
    <property type="entry name" value="BLR3599 PROTEIN"/>
    <property type="match status" value="1"/>
</dbReference>
<gene>
    <name evidence="1" type="ORF">SAMN02949497_2026</name>
</gene>
<name>A0A1Y6D2U2_9GAMM</name>
<evidence type="ECO:0000313" key="1">
    <source>
        <dbReference type="EMBL" id="SMF94694.1"/>
    </source>
</evidence>
<sequence>MGQTLLPGHLSALEESLLADAATRFGLQGLPNHGLAGLRWNETLLAEGVLSLEALCLLLPSGLLLELGGNARAEPLNLNAAAGTLLPVYLHVRNPPGNQGERDDLRPTVERDGIACWLWRLELSTEQENPDTRESFRLADFEKLPEGSWRLAARYIPPLLLVGAVPFLAAELRELKERLDAFYQRLTQDIAAIYLSGEHLINAKQCLKSVLRLQRFLVNLMGQIPRHPYEVYEELKRFYIDLCFYHENPPQFATEAYRHERLAEVFAQILIPLCQELQLNQSRSAYLPFEPKAGVLQVALPPAIREAQETYLLVQKGRVSQAASLNGIKLAAVSRIPVVHKFYLQGISYKHIERPPFQHSFGPEVDIYQLAAGEEWDHALRELTVGFYADPVQSEAKFFLYWRAH</sequence>
<dbReference type="PANTHER" id="PTHR35566:SF1">
    <property type="entry name" value="TYPE VI SECRETION SYSTEM BASEPLATE COMPONENT TSSK1"/>
    <property type="match status" value="1"/>
</dbReference>
<dbReference type="Proteomes" id="UP000192923">
    <property type="component" value="Unassembled WGS sequence"/>
</dbReference>
<dbReference type="InterPro" id="IPR010263">
    <property type="entry name" value="T6SS_TssK"/>
</dbReference>
<reference evidence="1 2" key="1">
    <citation type="submission" date="2016-12" db="EMBL/GenBank/DDBJ databases">
        <authorList>
            <person name="Song W.-J."/>
            <person name="Kurnit D.M."/>
        </authorList>
    </citation>
    <scope>NUCLEOTIDE SEQUENCE [LARGE SCALE GENOMIC DNA]</scope>
    <source>
        <strain evidence="1 2">175</strain>
    </source>
</reference>
<dbReference type="STRING" id="1760988.SAMN02949497_2026"/>
<proteinExistence type="predicted"/>
<protein>
    <submittedName>
        <fullName evidence="1">Type VI secretion system protein ImpJ</fullName>
    </submittedName>
</protein>
<keyword evidence="2" id="KW-1185">Reference proteome</keyword>
<dbReference type="AlphaFoldDB" id="A0A1Y6D2U2"/>
<organism evidence="1 2">
    <name type="scientific">Methylomagnum ishizawai</name>
    <dbReference type="NCBI Taxonomy" id="1760988"/>
    <lineage>
        <taxon>Bacteria</taxon>
        <taxon>Pseudomonadati</taxon>
        <taxon>Pseudomonadota</taxon>
        <taxon>Gammaproteobacteria</taxon>
        <taxon>Methylococcales</taxon>
        <taxon>Methylococcaceae</taxon>
        <taxon>Methylomagnum</taxon>
    </lineage>
</organism>